<evidence type="ECO:0000256" key="1">
    <source>
        <dbReference type="ARBA" id="ARBA00022679"/>
    </source>
</evidence>
<proteinExistence type="inferred from homology"/>
<dbReference type="Proteomes" id="UP000441586">
    <property type="component" value="Unassembled WGS sequence"/>
</dbReference>
<dbReference type="Pfam" id="PF02685">
    <property type="entry name" value="Glucokinase"/>
    <property type="match status" value="1"/>
</dbReference>
<dbReference type="CDD" id="cd24008">
    <property type="entry name" value="ASKHA_NBD_GLK"/>
    <property type="match status" value="1"/>
</dbReference>
<organism evidence="4 5">
    <name type="scientific">Parasedimentitalea maritima</name>
    <dbReference type="NCBI Taxonomy" id="2578117"/>
    <lineage>
        <taxon>Bacteria</taxon>
        <taxon>Pseudomonadati</taxon>
        <taxon>Pseudomonadota</taxon>
        <taxon>Alphaproteobacteria</taxon>
        <taxon>Rhodobacterales</taxon>
        <taxon>Paracoccaceae</taxon>
        <taxon>Parasedimentitalea</taxon>
    </lineage>
</organism>
<dbReference type="SUPFAM" id="SSF53067">
    <property type="entry name" value="Actin-like ATPase domain"/>
    <property type="match status" value="1"/>
</dbReference>
<comment type="caution">
    <text evidence="4">The sequence shown here is derived from an EMBL/GenBank/DDBJ whole genome shotgun (WGS) entry which is preliminary data.</text>
</comment>
<keyword evidence="2" id="KW-0418">Kinase</keyword>
<comment type="similarity">
    <text evidence="3">Belongs to the bacterial glucokinase family.</text>
</comment>
<dbReference type="InterPro" id="IPR003836">
    <property type="entry name" value="Glucokinase"/>
</dbReference>
<accession>A0A6A4RLT6</accession>
<evidence type="ECO:0008006" key="6">
    <source>
        <dbReference type="Google" id="ProtNLM"/>
    </source>
</evidence>
<dbReference type="AlphaFoldDB" id="A0A6A4RLT6"/>
<dbReference type="PANTHER" id="PTHR47690:SF1">
    <property type="entry name" value="GLUCOKINASE"/>
    <property type="match status" value="1"/>
</dbReference>
<dbReference type="GO" id="GO:0005829">
    <property type="term" value="C:cytosol"/>
    <property type="evidence" value="ECO:0007669"/>
    <property type="project" value="TreeGrafter"/>
</dbReference>
<dbReference type="EMBL" id="WSFO01000003">
    <property type="protein sequence ID" value="KAE9630808.1"/>
    <property type="molecule type" value="Genomic_DNA"/>
</dbReference>
<dbReference type="GO" id="GO:0005536">
    <property type="term" value="F:D-glucose binding"/>
    <property type="evidence" value="ECO:0007669"/>
    <property type="project" value="InterPro"/>
</dbReference>
<dbReference type="InterPro" id="IPR043129">
    <property type="entry name" value="ATPase_NBD"/>
</dbReference>
<dbReference type="InterPro" id="IPR050201">
    <property type="entry name" value="Bacterial_glucokinase"/>
</dbReference>
<evidence type="ECO:0000256" key="3">
    <source>
        <dbReference type="RuleBase" id="RU004046"/>
    </source>
</evidence>
<keyword evidence="1" id="KW-0808">Transferase</keyword>
<evidence type="ECO:0000313" key="4">
    <source>
        <dbReference type="EMBL" id="KAE9630808.1"/>
    </source>
</evidence>
<dbReference type="PANTHER" id="PTHR47690">
    <property type="entry name" value="GLUCOKINASE"/>
    <property type="match status" value="1"/>
</dbReference>
<dbReference type="GO" id="GO:0006096">
    <property type="term" value="P:glycolytic process"/>
    <property type="evidence" value="ECO:0007669"/>
    <property type="project" value="InterPro"/>
</dbReference>
<dbReference type="Gene3D" id="3.40.367.20">
    <property type="match status" value="1"/>
</dbReference>
<evidence type="ECO:0000256" key="2">
    <source>
        <dbReference type="ARBA" id="ARBA00022777"/>
    </source>
</evidence>
<name>A0A6A4RLT6_9RHOB</name>
<gene>
    <name evidence="4" type="ORF">GP644_06160</name>
</gene>
<sequence>MTSGPILVADIGGTNTRFGLAGPRGILDGTLKRYSNNDHTNFYSLVAEYLNLQEVEKCSKACLAVAAPVEDDAITLTNRDWHISKAGAREVTGADDIRFLNDFEALGFAIDRLSTDQVLHVAGPKVAANSEGARLVLGAGTGFNAAAITCGVDGHPKVRAAECGHMTLPVETTNELSLRDHLAQNRGRASVERALSGQGVLEIYEWVCGQADILAQNYTAQEIVHLAIEKRDESCETTAKMLVRLLARIAGDLVLAFLPLGGLYLSGGVTRACRDLISSDFFWQEFTAKGRQSNLLRSIPVYLMTDDHAALEGCVTAMIGSPSFGHLPNSMAPQVAGIRT</sequence>
<dbReference type="GO" id="GO:0004340">
    <property type="term" value="F:glucokinase activity"/>
    <property type="evidence" value="ECO:0007669"/>
    <property type="project" value="InterPro"/>
</dbReference>
<dbReference type="RefSeq" id="WP_158978004.1">
    <property type="nucleotide sequence ID" value="NZ_WSFO01000003.1"/>
</dbReference>
<dbReference type="Gene3D" id="3.30.420.40">
    <property type="match status" value="1"/>
</dbReference>
<dbReference type="GO" id="GO:0005524">
    <property type="term" value="F:ATP binding"/>
    <property type="evidence" value="ECO:0007669"/>
    <property type="project" value="InterPro"/>
</dbReference>
<evidence type="ECO:0000313" key="5">
    <source>
        <dbReference type="Proteomes" id="UP000441586"/>
    </source>
</evidence>
<reference evidence="4 5" key="1">
    <citation type="submission" date="2019-12" db="EMBL/GenBank/DDBJ databases">
        <authorList>
            <person name="Zhang Y.-J."/>
        </authorList>
    </citation>
    <scope>NUCLEOTIDE SEQUENCE [LARGE SCALE GENOMIC DNA]</scope>
    <source>
        <strain evidence="4 5">H18S-6</strain>
    </source>
</reference>
<protein>
    <recommendedName>
        <fullName evidence="6">Glucokinase</fullName>
    </recommendedName>
</protein>